<evidence type="ECO:0000313" key="5">
    <source>
        <dbReference type="EMBL" id="APC94203.1"/>
    </source>
</evidence>
<feature type="chain" id="PRO_5013380330" evidence="4">
    <location>
        <begin position="22"/>
        <end position="179"/>
    </location>
</feature>
<dbReference type="Pfam" id="PF01395">
    <property type="entry name" value="PBP_GOBP"/>
    <property type="match status" value="1"/>
</dbReference>
<reference evidence="5" key="1">
    <citation type="journal article" date="2016" name="Insect Biochem. Mol. Biol.">
        <title>Comparative transcriptome analysis of chemosensory genes in two sister leaf beetles provides insights into chemosensory speciation.</title>
        <authorList>
            <person name="Zhang B."/>
            <person name="Zhang W."/>
            <person name="Nie R.E."/>
            <person name="Li W.Z."/>
            <person name="Segraves K.A."/>
            <person name="Yang X.K."/>
            <person name="Xue H.J."/>
        </authorList>
    </citation>
    <scope>NUCLEOTIDE SEQUENCE</scope>
</reference>
<comment type="subcellular location">
    <subcellularLocation>
        <location evidence="1">Secreted</location>
    </subcellularLocation>
</comment>
<comment type="similarity">
    <text evidence="2">Belongs to the PBP/GOBP family.</text>
</comment>
<keyword evidence="4" id="KW-0732">Signal</keyword>
<accession>A0A1J0KKF5</accession>
<dbReference type="InterPro" id="IPR036728">
    <property type="entry name" value="PBP_GOBP_sf"/>
</dbReference>
<keyword evidence="3" id="KW-0964">Secreted</keyword>
<dbReference type="PANTHER" id="PTHR21066:SF18">
    <property type="entry name" value="ODORANT-BINDING PROTEIN 73A, ISOFORM B"/>
    <property type="match status" value="1"/>
</dbReference>
<dbReference type="AlphaFoldDB" id="A0A1J0KKF5"/>
<dbReference type="PANTHER" id="PTHR21066">
    <property type="entry name" value="ODORANT-BINDING PROTEIN 59A-RELATED"/>
    <property type="match status" value="1"/>
</dbReference>
<organism evidence="5">
    <name type="scientific">Pyrrhalta maculicollis</name>
    <dbReference type="NCBI Taxonomy" id="226885"/>
    <lineage>
        <taxon>Eukaryota</taxon>
        <taxon>Metazoa</taxon>
        <taxon>Ecdysozoa</taxon>
        <taxon>Arthropoda</taxon>
        <taxon>Hexapoda</taxon>
        <taxon>Insecta</taxon>
        <taxon>Pterygota</taxon>
        <taxon>Neoptera</taxon>
        <taxon>Endopterygota</taxon>
        <taxon>Coleoptera</taxon>
        <taxon>Polyphaga</taxon>
        <taxon>Cucujiformia</taxon>
        <taxon>Chrysomeloidea</taxon>
        <taxon>Chrysomelidae</taxon>
        <taxon>Galerucinae</taxon>
        <taxon>Coelomerites</taxon>
        <taxon>Pyrrhalta</taxon>
    </lineage>
</organism>
<dbReference type="GO" id="GO:0005549">
    <property type="term" value="F:odorant binding"/>
    <property type="evidence" value="ECO:0007669"/>
    <property type="project" value="InterPro"/>
</dbReference>
<evidence type="ECO:0000256" key="4">
    <source>
        <dbReference type="SAM" id="SignalP"/>
    </source>
</evidence>
<proteinExistence type="evidence at transcript level"/>
<evidence type="ECO:0000256" key="3">
    <source>
        <dbReference type="ARBA" id="ARBA00022525"/>
    </source>
</evidence>
<dbReference type="InterPro" id="IPR052295">
    <property type="entry name" value="Odorant-binding_protein"/>
</dbReference>
<feature type="signal peptide" evidence="4">
    <location>
        <begin position="1"/>
        <end position="21"/>
    </location>
</feature>
<dbReference type="GO" id="GO:0005576">
    <property type="term" value="C:extracellular region"/>
    <property type="evidence" value="ECO:0007669"/>
    <property type="project" value="UniProtKB-SubCell"/>
</dbReference>
<name>A0A1J0KKF5_9CUCU</name>
<evidence type="ECO:0000256" key="1">
    <source>
        <dbReference type="ARBA" id="ARBA00004613"/>
    </source>
</evidence>
<sequence length="179" mass="19984">MFCGSIIFISVCAIIVLGAESKQTNYTNKCEIPASAPRKVEEFINQCQDEIKLAILSEALQTLNANENAHSRAKRAAFTDDEKRIAGCLLQCVYRKMKAVNEHGFPTTEGLVSLYTNGIEQKEYIRATIESVNTCMKMAEQKYLIKPDSIDENGKTCDIAYDVFDCISEEIGKYCGQTL</sequence>
<protein>
    <submittedName>
        <fullName evidence="5">Odorant-binding protein 31</fullName>
    </submittedName>
</protein>
<dbReference type="Gene3D" id="1.10.238.20">
    <property type="entry name" value="Pheromone/general odorant binding protein domain"/>
    <property type="match status" value="1"/>
</dbReference>
<dbReference type="SUPFAM" id="SSF47565">
    <property type="entry name" value="Insect pheromone/odorant-binding proteins"/>
    <property type="match status" value="1"/>
</dbReference>
<dbReference type="EMBL" id="KX290632">
    <property type="protein sequence ID" value="APC94203.1"/>
    <property type="molecule type" value="mRNA"/>
</dbReference>
<dbReference type="InterPro" id="IPR006170">
    <property type="entry name" value="PBP/GOBP"/>
</dbReference>
<evidence type="ECO:0000256" key="2">
    <source>
        <dbReference type="ARBA" id="ARBA00008098"/>
    </source>
</evidence>